<dbReference type="PROSITE" id="PS00061">
    <property type="entry name" value="ADH_SHORT"/>
    <property type="match status" value="1"/>
</dbReference>
<dbReference type="Gene3D" id="3.40.50.720">
    <property type="entry name" value="NAD(P)-binding Rossmann-like Domain"/>
    <property type="match status" value="1"/>
</dbReference>
<dbReference type="EC" id="1.-.-.-" evidence="6"/>
<proteinExistence type="inferred from homology"/>
<evidence type="ECO:0000313" key="6">
    <source>
        <dbReference type="EMBL" id="MFC6785027.1"/>
    </source>
</evidence>
<accession>A0ABD5T6K1</accession>
<feature type="domain" description="Ketoreductase" evidence="5">
    <location>
        <begin position="8"/>
        <end position="186"/>
    </location>
</feature>
<feature type="region of interest" description="Disordered" evidence="4">
    <location>
        <begin position="197"/>
        <end position="274"/>
    </location>
</feature>
<feature type="compositionally biased region" description="Polar residues" evidence="4">
    <location>
        <begin position="222"/>
        <end position="235"/>
    </location>
</feature>
<dbReference type="InterPro" id="IPR057326">
    <property type="entry name" value="KR_dom"/>
</dbReference>
<evidence type="ECO:0000259" key="5">
    <source>
        <dbReference type="SMART" id="SM00822"/>
    </source>
</evidence>
<sequence length="327" mass="35751">MDWTKRHRTVVITGANEGIGYHLLTSLVEDGYRVAGLDINGEHIEPLQNSHPELVRFIDCDVTVDEDVETAIGEVVSEWGPIDILVNNAGIFNFDLFEDQTLADTKREFEVNYFGYVRLIHAILPHMRERGEGLIHNVSSGAGLVGHPGLSGYASTKGAIEALVRSLRLELQHENVTCTVMHPPLSNTRSTAELGYPESLLSDPKTVGRKLLGRSNRGGRLSTPTGRRNSASPSRNAFRISSEREPSSSSNPPSKSSVLMEGTPHGEASSRTLIGVEQPLSTCARVNSSGEFRSGDIHRVDRGCGEISCHRLARCLTFMEAPVSRLN</sequence>
<dbReference type="Proteomes" id="UP001596443">
    <property type="component" value="Unassembled WGS sequence"/>
</dbReference>
<dbReference type="Pfam" id="PF00106">
    <property type="entry name" value="adh_short"/>
    <property type="match status" value="1"/>
</dbReference>
<protein>
    <submittedName>
        <fullName evidence="6">SDR family NAD(P)-dependent oxidoreductase</fullName>
        <ecNumber evidence="6">1.-.-.-</ecNumber>
    </submittedName>
</protein>
<evidence type="ECO:0000256" key="1">
    <source>
        <dbReference type="ARBA" id="ARBA00006484"/>
    </source>
</evidence>
<dbReference type="EMBL" id="JBHSWX010000011">
    <property type="protein sequence ID" value="MFC6785027.1"/>
    <property type="molecule type" value="Genomic_DNA"/>
</dbReference>
<comment type="caution">
    <text evidence="6">The sequence shown here is derived from an EMBL/GenBank/DDBJ whole genome shotgun (WGS) entry which is preliminary data.</text>
</comment>
<dbReference type="AlphaFoldDB" id="A0ABD5T6K1"/>
<dbReference type="PANTHER" id="PTHR43976:SF16">
    <property type="entry name" value="SHORT-CHAIN DEHYDROGENASE_REDUCTASE FAMILY PROTEIN"/>
    <property type="match status" value="1"/>
</dbReference>
<name>A0ABD5T6K1_9EURY</name>
<feature type="compositionally biased region" description="Low complexity" evidence="4">
    <location>
        <begin position="247"/>
        <end position="257"/>
    </location>
</feature>
<dbReference type="PRINTS" id="PR00081">
    <property type="entry name" value="GDHRDH"/>
</dbReference>
<dbReference type="RefSeq" id="WP_390214519.1">
    <property type="nucleotide sequence ID" value="NZ_JBHSWX010000011.1"/>
</dbReference>
<dbReference type="SMART" id="SM00822">
    <property type="entry name" value="PKS_KR"/>
    <property type="match status" value="1"/>
</dbReference>
<dbReference type="InterPro" id="IPR002347">
    <property type="entry name" value="SDR_fam"/>
</dbReference>
<comment type="similarity">
    <text evidence="1 3">Belongs to the short-chain dehydrogenases/reductases (SDR) family.</text>
</comment>
<evidence type="ECO:0000256" key="3">
    <source>
        <dbReference type="RuleBase" id="RU000363"/>
    </source>
</evidence>
<evidence type="ECO:0000313" key="7">
    <source>
        <dbReference type="Proteomes" id="UP001596443"/>
    </source>
</evidence>
<dbReference type="GO" id="GO:0016491">
    <property type="term" value="F:oxidoreductase activity"/>
    <property type="evidence" value="ECO:0007669"/>
    <property type="project" value="UniProtKB-KW"/>
</dbReference>
<evidence type="ECO:0000256" key="4">
    <source>
        <dbReference type="SAM" id="MobiDB-lite"/>
    </source>
</evidence>
<dbReference type="PRINTS" id="PR00080">
    <property type="entry name" value="SDRFAMILY"/>
</dbReference>
<reference evidence="6 7" key="1">
    <citation type="journal article" date="2019" name="Int. J. Syst. Evol. Microbiol.">
        <title>The Global Catalogue of Microorganisms (GCM) 10K type strain sequencing project: providing services to taxonomists for standard genome sequencing and annotation.</title>
        <authorList>
            <consortium name="The Broad Institute Genomics Platform"/>
            <consortium name="The Broad Institute Genome Sequencing Center for Infectious Disease"/>
            <person name="Wu L."/>
            <person name="Ma J."/>
        </authorList>
    </citation>
    <scope>NUCLEOTIDE SEQUENCE [LARGE SCALE GENOMIC DNA]</scope>
    <source>
        <strain evidence="6 7">SYNS20</strain>
    </source>
</reference>
<dbReference type="InterPro" id="IPR020904">
    <property type="entry name" value="Sc_DH/Rdtase_CS"/>
</dbReference>
<evidence type="ECO:0000256" key="2">
    <source>
        <dbReference type="ARBA" id="ARBA00023002"/>
    </source>
</evidence>
<keyword evidence="2 6" id="KW-0560">Oxidoreductase</keyword>
<keyword evidence="7" id="KW-1185">Reference proteome</keyword>
<organism evidence="6 7">
    <name type="scientific">Halobaculum halobium</name>
    <dbReference type="NCBI Taxonomy" id="3032281"/>
    <lineage>
        <taxon>Archaea</taxon>
        <taxon>Methanobacteriati</taxon>
        <taxon>Methanobacteriota</taxon>
        <taxon>Stenosarchaea group</taxon>
        <taxon>Halobacteria</taxon>
        <taxon>Halobacteriales</taxon>
        <taxon>Haloferacaceae</taxon>
        <taxon>Halobaculum</taxon>
    </lineage>
</organism>
<dbReference type="InterPro" id="IPR036291">
    <property type="entry name" value="NAD(P)-bd_dom_sf"/>
</dbReference>
<dbReference type="InterPro" id="IPR051911">
    <property type="entry name" value="SDR_oxidoreductase"/>
</dbReference>
<gene>
    <name evidence="6" type="ORF">ACFQFD_03190</name>
</gene>
<dbReference type="SUPFAM" id="SSF51735">
    <property type="entry name" value="NAD(P)-binding Rossmann-fold domains"/>
    <property type="match status" value="1"/>
</dbReference>
<dbReference type="PANTHER" id="PTHR43976">
    <property type="entry name" value="SHORT CHAIN DEHYDROGENASE"/>
    <property type="match status" value="1"/>
</dbReference>